<evidence type="ECO:0000313" key="3">
    <source>
        <dbReference type="Proteomes" id="UP001198242"/>
    </source>
</evidence>
<dbReference type="EMBL" id="JAJEQM010000001">
    <property type="protein sequence ID" value="MCC2209438.1"/>
    <property type="molecule type" value="Genomic_DNA"/>
</dbReference>
<accession>A0AAE3J852</accession>
<dbReference type="AlphaFoldDB" id="A0AAE3J852"/>
<dbReference type="RefSeq" id="WP_308455687.1">
    <property type="nucleotide sequence ID" value="NZ_JAJEQM010000001.1"/>
</dbReference>
<evidence type="ECO:0000313" key="2">
    <source>
        <dbReference type="EMBL" id="MCC2209438.1"/>
    </source>
</evidence>
<feature type="domain" description="Putative Se/S carrier protein-like" evidence="1">
    <location>
        <begin position="2"/>
        <end position="69"/>
    </location>
</feature>
<name>A0AAE3J852_9FIRM</name>
<dbReference type="InterPro" id="IPR021778">
    <property type="entry name" value="Se/S_carrier-like"/>
</dbReference>
<sequence>MYILVGSVTTATRLKKVAEKIIGFPAYVVHTPSALNQGGCSYSVRVDDRALNEIRKIAGDNEIPIRRIYIERTVNGERVYDVVS</sequence>
<proteinExistence type="predicted"/>
<gene>
    <name evidence="2" type="ORF">LKE05_01305</name>
</gene>
<organism evidence="2 3">
    <name type="scientific">Hominilimicola fabiformis</name>
    <dbReference type="NCBI Taxonomy" id="2885356"/>
    <lineage>
        <taxon>Bacteria</taxon>
        <taxon>Bacillati</taxon>
        <taxon>Bacillota</taxon>
        <taxon>Clostridia</taxon>
        <taxon>Eubacteriales</taxon>
        <taxon>Oscillospiraceae</taxon>
        <taxon>Hominilimicola</taxon>
    </lineage>
</organism>
<protein>
    <submittedName>
        <fullName evidence="2">DUF3343 domain-containing protein</fullName>
    </submittedName>
</protein>
<evidence type="ECO:0000259" key="1">
    <source>
        <dbReference type="Pfam" id="PF11823"/>
    </source>
</evidence>
<comment type="caution">
    <text evidence="2">The sequence shown here is derived from an EMBL/GenBank/DDBJ whole genome shotgun (WGS) entry which is preliminary data.</text>
</comment>
<dbReference type="Pfam" id="PF11823">
    <property type="entry name" value="Se_S_carrier"/>
    <property type="match status" value="1"/>
</dbReference>
<keyword evidence="3" id="KW-1185">Reference proteome</keyword>
<dbReference type="Proteomes" id="UP001198242">
    <property type="component" value="Unassembled WGS sequence"/>
</dbReference>
<reference evidence="2 3" key="1">
    <citation type="submission" date="2021-10" db="EMBL/GenBank/DDBJ databases">
        <title>Anaerobic single-cell dispensing facilitates the cultivation of human gut bacteria.</title>
        <authorList>
            <person name="Afrizal A."/>
        </authorList>
    </citation>
    <scope>NUCLEOTIDE SEQUENCE [LARGE SCALE GENOMIC DNA]</scope>
    <source>
        <strain evidence="2 3">CLA-AA-H232</strain>
    </source>
</reference>